<name>A0A6A2XM34_HIBSY</name>
<keyword evidence="3" id="KW-1185">Reference proteome</keyword>
<dbReference type="Proteomes" id="UP000436088">
    <property type="component" value="Unassembled WGS sequence"/>
</dbReference>
<dbReference type="Gene3D" id="1.10.287.720">
    <property type="entry name" value="Pollen allergen ole e 6"/>
    <property type="match status" value="1"/>
</dbReference>
<reference evidence="2" key="1">
    <citation type="submission" date="2019-09" db="EMBL/GenBank/DDBJ databases">
        <title>Draft genome information of white flower Hibiscus syriacus.</title>
        <authorList>
            <person name="Kim Y.-M."/>
        </authorList>
    </citation>
    <scope>NUCLEOTIDE SEQUENCE [LARGE SCALE GENOMIC DNA]</scope>
    <source>
        <strain evidence="2">YM2019G1</strain>
    </source>
</reference>
<protein>
    <submittedName>
        <fullName evidence="2">Inactive purple acid phosphatase 29-like</fullName>
    </submittedName>
</protein>
<dbReference type="InterPro" id="IPR036466">
    <property type="entry name" value="Pollen_allergen_ole-e-6_sf"/>
</dbReference>
<dbReference type="InterPro" id="IPR015333">
    <property type="entry name" value="Pollen_allergen_ole-e-6"/>
</dbReference>
<dbReference type="AlphaFoldDB" id="A0A6A2XM34"/>
<feature type="chain" id="PRO_5025549276" evidence="1">
    <location>
        <begin position="25"/>
        <end position="68"/>
    </location>
</feature>
<evidence type="ECO:0000313" key="3">
    <source>
        <dbReference type="Proteomes" id="UP000436088"/>
    </source>
</evidence>
<organism evidence="2 3">
    <name type="scientific">Hibiscus syriacus</name>
    <name type="common">Rose of Sharon</name>
    <dbReference type="NCBI Taxonomy" id="106335"/>
    <lineage>
        <taxon>Eukaryota</taxon>
        <taxon>Viridiplantae</taxon>
        <taxon>Streptophyta</taxon>
        <taxon>Embryophyta</taxon>
        <taxon>Tracheophyta</taxon>
        <taxon>Spermatophyta</taxon>
        <taxon>Magnoliopsida</taxon>
        <taxon>eudicotyledons</taxon>
        <taxon>Gunneridae</taxon>
        <taxon>Pentapetalae</taxon>
        <taxon>rosids</taxon>
        <taxon>malvids</taxon>
        <taxon>Malvales</taxon>
        <taxon>Malvaceae</taxon>
        <taxon>Malvoideae</taxon>
        <taxon>Hibiscus</taxon>
    </lineage>
</organism>
<feature type="signal peptide" evidence="1">
    <location>
        <begin position="1"/>
        <end position="24"/>
    </location>
</feature>
<comment type="caution">
    <text evidence="2">The sequence shown here is derived from an EMBL/GenBank/DDBJ whole genome shotgun (WGS) entry which is preliminary data.</text>
</comment>
<keyword evidence="1" id="KW-0732">Signal</keyword>
<evidence type="ECO:0000256" key="1">
    <source>
        <dbReference type="SAM" id="SignalP"/>
    </source>
</evidence>
<evidence type="ECO:0000313" key="2">
    <source>
        <dbReference type="EMBL" id="KAE8676863.1"/>
    </source>
</evidence>
<proteinExistence type="predicted"/>
<dbReference type="Pfam" id="PF09253">
    <property type="entry name" value="Ole_e_6"/>
    <property type="match status" value="1"/>
</dbReference>
<accession>A0A6A2XM34</accession>
<gene>
    <name evidence="2" type="ORF">F3Y22_tig00111582pilonHSYRG01418</name>
</gene>
<dbReference type="EMBL" id="VEPZ02001375">
    <property type="protein sequence ID" value="KAE8676863.1"/>
    <property type="molecule type" value="Genomic_DNA"/>
</dbReference>
<sequence>MANKFVLVCIVLAAVSMRPVVTDADRFNACFEDCHQKCEDDGHGEAYCELKCDADCGTKEAATKFSIV</sequence>
<dbReference type="SUPFAM" id="SSF111388">
    <property type="entry name" value="Pollen allergen ole e 6"/>
    <property type="match status" value="1"/>
</dbReference>